<proteinExistence type="predicted"/>
<accession>A0ABY4TCY9</accession>
<feature type="compositionally biased region" description="Low complexity" evidence="1">
    <location>
        <begin position="29"/>
        <end position="40"/>
    </location>
</feature>
<gene>
    <name evidence="3" type="ORF">MW084_04535</name>
</gene>
<feature type="transmembrane region" description="Helical" evidence="2">
    <location>
        <begin position="48"/>
        <end position="72"/>
    </location>
</feature>
<sequence>APGSPAPGVRRDRPRTGAPAPASVPVPQGVNGAPGAAARPPGSPVRQAGLTVAMFFAGALGTLLVFAAAMLLPGLGGDRAAGPVAAPAGTAAPAAPAPSPPVGVGCHRGACEGQDPHAMGCGGSYGSTIASTVVGTVLVEVRHSSACGAAWARVSGAAPGDTVEVTAAGTVRSAAVGADGDAYTPMVVAPAGAAASACARLRDGTTGCTAAP</sequence>
<name>A0ABY4TCY9_9ACTN</name>
<evidence type="ECO:0000313" key="3">
    <source>
        <dbReference type="EMBL" id="URN15331.1"/>
    </source>
</evidence>
<dbReference type="Proteomes" id="UP001056383">
    <property type="component" value="Chromosome"/>
</dbReference>
<organism evidence="3 4">
    <name type="scientific">Streptomyces sudanensis</name>
    <dbReference type="NCBI Taxonomy" id="436397"/>
    <lineage>
        <taxon>Bacteria</taxon>
        <taxon>Bacillati</taxon>
        <taxon>Actinomycetota</taxon>
        <taxon>Actinomycetes</taxon>
        <taxon>Kitasatosporales</taxon>
        <taxon>Streptomycetaceae</taxon>
        <taxon>Streptomyces</taxon>
    </lineage>
</organism>
<dbReference type="RefSeq" id="WP_275563482.1">
    <property type="nucleotide sequence ID" value="NZ_CP095474.1"/>
</dbReference>
<evidence type="ECO:0000313" key="4">
    <source>
        <dbReference type="Proteomes" id="UP001056383"/>
    </source>
</evidence>
<reference evidence="3" key="1">
    <citation type="submission" date="2022-04" db="EMBL/GenBank/DDBJ databases">
        <title>Systematic whole-genome sequencing reveals an unexpected diversity among actinomycetoma pathogens and provides insights into their antibacterial susceptibilities.</title>
        <authorList>
            <person name="Watson A.K."/>
            <person name="Kepplinger B."/>
            <person name="Bakhiet S.M."/>
            <person name="Mhmoud N.A."/>
            <person name="Chapman J."/>
            <person name="Allenby N."/>
            <person name="Mickiewicz K."/>
            <person name="Goodfellow M."/>
            <person name="Fahal A.H."/>
            <person name="Errington J."/>
        </authorList>
    </citation>
    <scope>NUCLEOTIDE SEQUENCE</scope>
    <source>
        <strain evidence="3">SD 504</strain>
    </source>
</reference>
<keyword evidence="4" id="KW-1185">Reference proteome</keyword>
<protein>
    <submittedName>
        <fullName evidence="3">YjfA family protein</fullName>
    </submittedName>
</protein>
<evidence type="ECO:0000256" key="1">
    <source>
        <dbReference type="SAM" id="MobiDB-lite"/>
    </source>
</evidence>
<dbReference type="InterPro" id="IPR021224">
    <property type="entry name" value="DUF2690"/>
</dbReference>
<keyword evidence="2" id="KW-0812">Transmembrane</keyword>
<keyword evidence="2" id="KW-1133">Transmembrane helix</keyword>
<keyword evidence="2" id="KW-0472">Membrane</keyword>
<dbReference type="Pfam" id="PF10901">
    <property type="entry name" value="DUF2690"/>
    <property type="match status" value="1"/>
</dbReference>
<feature type="region of interest" description="Disordered" evidence="1">
    <location>
        <begin position="1"/>
        <end position="43"/>
    </location>
</feature>
<feature type="non-terminal residue" evidence="3">
    <location>
        <position position="1"/>
    </location>
</feature>
<evidence type="ECO:0000256" key="2">
    <source>
        <dbReference type="SAM" id="Phobius"/>
    </source>
</evidence>
<dbReference type="EMBL" id="CP095474">
    <property type="protein sequence ID" value="URN15331.1"/>
    <property type="molecule type" value="Genomic_DNA"/>
</dbReference>